<gene>
    <name evidence="2" type="ORF">CKM354_000419400</name>
</gene>
<organism evidence="2 3">
    <name type="scientific">Cercospora kikuchii</name>
    <dbReference type="NCBI Taxonomy" id="84275"/>
    <lineage>
        <taxon>Eukaryota</taxon>
        <taxon>Fungi</taxon>
        <taxon>Dikarya</taxon>
        <taxon>Ascomycota</taxon>
        <taxon>Pezizomycotina</taxon>
        <taxon>Dothideomycetes</taxon>
        <taxon>Dothideomycetidae</taxon>
        <taxon>Mycosphaerellales</taxon>
        <taxon>Mycosphaerellaceae</taxon>
        <taxon>Cercospora</taxon>
    </lineage>
</organism>
<proteinExistence type="predicted"/>
<feature type="compositionally biased region" description="Basic and acidic residues" evidence="1">
    <location>
        <begin position="42"/>
        <end position="64"/>
    </location>
</feature>
<comment type="caution">
    <text evidence="2">The sequence shown here is derived from an EMBL/GenBank/DDBJ whole genome shotgun (WGS) entry which is preliminary data.</text>
</comment>
<dbReference type="EMBL" id="BOLY01000002">
    <property type="protein sequence ID" value="GIZ40873.1"/>
    <property type="molecule type" value="Genomic_DNA"/>
</dbReference>
<dbReference type="Proteomes" id="UP000825890">
    <property type="component" value="Unassembled WGS sequence"/>
</dbReference>
<evidence type="ECO:0000256" key="1">
    <source>
        <dbReference type="SAM" id="MobiDB-lite"/>
    </source>
</evidence>
<dbReference type="GeneID" id="68289769"/>
<evidence type="ECO:0000313" key="3">
    <source>
        <dbReference type="Proteomes" id="UP000825890"/>
    </source>
</evidence>
<name>A0A9P3CLX9_9PEZI</name>
<keyword evidence="3" id="KW-1185">Reference proteome</keyword>
<feature type="compositionally biased region" description="Polar residues" evidence="1">
    <location>
        <begin position="30"/>
        <end position="39"/>
    </location>
</feature>
<evidence type="ECO:0000313" key="2">
    <source>
        <dbReference type="EMBL" id="GIZ40873.1"/>
    </source>
</evidence>
<dbReference type="OrthoDB" id="3647952at2759"/>
<feature type="region of interest" description="Disordered" evidence="1">
    <location>
        <begin position="469"/>
        <end position="489"/>
    </location>
</feature>
<sequence>MAIEDLAGIAHRIQDRFIKSDLLPRFLRNTPQVATSSGPAKNVDEPSKEDEGIRVEESGHEHPSEATLIPQIPEERHPGEPAAVIEGVVYEEQPAGDLETQEYPPQPMEGQEGSDEMSQYNDAVTEEDVFAAEQALRQQKYVEFMPEELEEDYTGGPCRYIVAHDGVKESASLLVPCDMSQKIKHAVRMQRRYAKIESQITEQLRELRRWRFTLQREIGNHKFKIRGDADYDEKPDETEAAKLQGELEILQDMEEYIKPQEDELKMKLDWQAELLREANAAVLVYLEDAYVVGVLLEEDSNEELPVERFDLREQYQKHHAKRRKLNDDDDATTPPPPLDTSRNTLMHRPPTPTPEEQFIQERRQQLRAAGDRLNIAQKEFHFKEYNQWQEKEFNRARVHEGLEPIDVDKEAFDKRWFVRNHEITHELVEAEDDLRSARKAAIEADVDIISVAPDEYWSGIYPNHVSDGRCGSGSDLSSKAGPRVPSTSANPKVLEWLEGGAEASEFETPDQSPNEPEEVFVLNDTMAMEIETWDSQSMLDSWPYRRKLVKQWQQTCSAEREQLAV</sequence>
<feature type="region of interest" description="Disordered" evidence="1">
    <location>
        <begin position="317"/>
        <end position="354"/>
    </location>
</feature>
<reference evidence="2 3" key="1">
    <citation type="submission" date="2021-01" db="EMBL/GenBank/DDBJ databases">
        <title>Cercospora kikuchii MAFF 305040 whole genome shotgun sequence.</title>
        <authorList>
            <person name="Kashiwa T."/>
            <person name="Suzuki T."/>
        </authorList>
    </citation>
    <scope>NUCLEOTIDE SEQUENCE [LARGE SCALE GENOMIC DNA]</scope>
    <source>
        <strain evidence="2 3">MAFF 305040</strain>
    </source>
</reference>
<dbReference type="AlphaFoldDB" id="A0A9P3CLX9"/>
<feature type="region of interest" description="Disordered" evidence="1">
    <location>
        <begin position="30"/>
        <end position="76"/>
    </location>
</feature>
<protein>
    <submittedName>
        <fullName evidence="2">Uncharacterized protein</fullName>
    </submittedName>
</protein>
<accession>A0A9P3CLX9</accession>
<dbReference type="RefSeq" id="XP_044655360.1">
    <property type="nucleotide sequence ID" value="XM_044799425.1"/>
</dbReference>